<comment type="caution">
    <text evidence="1">The sequence shown here is derived from an EMBL/GenBank/DDBJ whole genome shotgun (WGS) entry which is preliminary data.</text>
</comment>
<organism evidence="1">
    <name type="scientific">marine sediment metagenome</name>
    <dbReference type="NCBI Taxonomy" id="412755"/>
    <lineage>
        <taxon>unclassified sequences</taxon>
        <taxon>metagenomes</taxon>
        <taxon>ecological metagenomes</taxon>
    </lineage>
</organism>
<sequence>MKSPVYSGGCGEDSIHYFTMEEMIKEAKRTVVKACEDGNKRKWLGSVELCPYVNDVQGGGVRFWALEGTPLRGFVIANYGLQVVVAFDGHFKRLKIKRGAKI</sequence>
<dbReference type="AlphaFoldDB" id="X1M0G7"/>
<name>X1M0G7_9ZZZZ</name>
<gene>
    <name evidence="1" type="ORF">S06H3_12491</name>
</gene>
<evidence type="ECO:0000313" key="1">
    <source>
        <dbReference type="EMBL" id="GAI08170.1"/>
    </source>
</evidence>
<reference evidence="1" key="1">
    <citation type="journal article" date="2014" name="Front. Microbiol.">
        <title>High frequency of phylogenetically diverse reductive dehalogenase-homologous genes in deep subseafloor sedimentary metagenomes.</title>
        <authorList>
            <person name="Kawai M."/>
            <person name="Futagami T."/>
            <person name="Toyoda A."/>
            <person name="Takaki Y."/>
            <person name="Nishi S."/>
            <person name="Hori S."/>
            <person name="Arai W."/>
            <person name="Tsubouchi T."/>
            <person name="Morono Y."/>
            <person name="Uchiyama I."/>
            <person name="Ito T."/>
            <person name="Fujiyama A."/>
            <person name="Inagaki F."/>
            <person name="Takami H."/>
        </authorList>
    </citation>
    <scope>NUCLEOTIDE SEQUENCE</scope>
    <source>
        <strain evidence="1">Expedition CK06-06</strain>
    </source>
</reference>
<dbReference type="EMBL" id="BARV01006111">
    <property type="protein sequence ID" value="GAI08170.1"/>
    <property type="molecule type" value="Genomic_DNA"/>
</dbReference>
<accession>X1M0G7</accession>
<proteinExistence type="predicted"/>
<protein>
    <submittedName>
        <fullName evidence="1">Uncharacterized protein</fullName>
    </submittedName>
</protein>